<feature type="region of interest" description="Disordered" evidence="1">
    <location>
        <begin position="1"/>
        <end position="28"/>
    </location>
</feature>
<feature type="region of interest" description="Disordered" evidence="1">
    <location>
        <begin position="72"/>
        <end position="98"/>
    </location>
</feature>
<protein>
    <submittedName>
        <fullName evidence="2">Uncharacterized protein</fullName>
    </submittedName>
</protein>
<feature type="region of interest" description="Disordered" evidence="1">
    <location>
        <begin position="107"/>
        <end position="126"/>
    </location>
</feature>
<evidence type="ECO:0000313" key="2">
    <source>
        <dbReference type="EMBL" id="BCU03199.1"/>
    </source>
</evidence>
<proteinExistence type="predicted"/>
<evidence type="ECO:0000256" key="1">
    <source>
        <dbReference type="SAM" id="MobiDB-lite"/>
    </source>
</evidence>
<accession>A0A811BMD7</accession>
<organism evidence="2 3">
    <name type="scientific">Pandoravirus japonicus</name>
    <dbReference type="NCBI Taxonomy" id="2823154"/>
    <lineage>
        <taxon>Viruses</taxon>
        <taxon>Pandoravirus</taxon>
    </lineage>
</organism>
<name>A0A811BMD7_9VIRU</name>
<feature type="compositionally biased region" description="Basic and acidic residues" evidence="1">
    <location>
        <begin position="1"/>
        <end position="10"/>
    </location>
</feature>
<dbReference type="EMBL" id="LC625835">
    <property type="protein sequence ID" value="BCU03199.1"/>
    <property type="molecule type" value="Genomic_DNA"/>
</dbReference>
<evidence type="ECO:0000313" key="3">
    <source>
        <dbReference type="Proteomes" id="UP001253637"/>
    </source>
</evidence>
<dbReference type="Proteomes" id="UP001253637">
    <property type="component" value="Segment"/>
</dbReference>
<reference evidence="2" key="1">
    <citation type="submission" date="2021-04" db="EMBL/GenBank/DDBJ databases">
        <title>Draft Genome Sequence of Pandoravirus japonicus, Isolated from the Sabaishi River of Niigata, Japan.</title>
        <authorList>
            <person name="Hosokawa N."/>
            <person name="Takahashi H."/>
            <person name="Aoki K."/>
            <person name="Takemura M."/>
        </authorList>
    </citation>
    <scope>NUCLEOTIDE SEQUENCE</scope>
</reference>
<sequence>MPREPSRTRPVESTPALVAARQRRRRADVDPRRFRLGAAPVRETDLRVGPLAARRAAFVAPGTCAPAAAAVEGADPRDYDPHTRRHCHQRPDDRADDDLLAQLCDAARDDESAAEPVDSDDDAEASAEAWRLARVRRWRRPTRHPLAFALVVPFNRERARCADHVPTASDDSQ</sequence>